<dbReference type="Pfam" id="PF00550">
    <property type="entry name" value="PP-binding"/>
    <property type="match status" value="2"/>
</dbReference>
<dbReference type="InterPro" id="IPR045851">
    <property type="entry name" value="AMP-bd_C_sf"/>
</dbReference>
<dbReference type="PROSITE" id="PS00455">
    <property type="entry name" value="AMP_BINDING"/>
    <property type="match status" value="1"/>
</dbReference>
<dbReference type="InterPro" id="IPR036736">
    <property type="entry name" value="ACP-like_sf"/>
</dbReference>
<dbReference type="PROSITE" id="PS50075">
    <property type="entry name" value="CARRIER"/>
    <property type="match status" value="2"/>
</dbReference>
<dbReference type="InterPro" id="IPR042099">
    <property type="entry name" value="ANL_N_sf"/>
</dbReference>
<protein>
    <submittedName>
        <fullName evidence="3">AMP-binding enzyme</fullName>
    </submittedName>
</protein>
<keyword evidence="4" id="KW-1185">Reference proteome</keyword>
<proteinExistence type="predicted"/>
<dbReference type="OrthoDB" id="416786at2759"/>
<feature type="domain" description="Carrier" evidence="2">
    <location>
        <begin position="200"/>
        <end position="275"/>
    </location>
</feature>
<evidence type="ECO:0000259" key="2">
    <source>
        <dbReference type="PROSITE" id="PS50075"/>
    </source>
</evidence>
<dbReference type="CDD" id="cd05930">
    <property type="entry name" value="A_NRPS"/>
    <property type="match status" value="1"/>
</dbReference>
<dbReference type="Gene3D" id="3.40.50.980">
    <property type="match status" value="1"/>
</dbReference>
<dbReference type="Gene3D" id="1.10.1200.10">
    <property type="entry name" value="ACP-like"/>
    <property type="match status" value="1"/>
</dbReference>
<dbReference type="Gene3D" id="3.40.50.1820">
    <property type="entry name" value="alpha/beta hydrolase"/>
    <property type="match status" value="1"/>
</dbReference>
<dbReference type="Gene3D" id="3.30.300.30">
    <property type="match status" value="1"/>
</dbReference>
<dbReference type="AlphaFoldDB" id="A0A0C2DC59"/>
<dbReference type="SUPFAM" id="SSF56801">
    <property type="entry name" value="Acetyl-CoA synthetase-like"/>
    <property type="match status" value="2"/>
</dbReference>
<dbReference type="InterPro" id="IPR025110">
    <property type="entry name" value="AMP-bd_C"/>
</dbReference>
<accession>A0A0C2DC59</accession>
<organism evidence="3 4">
    <name type="scientific">Ancylostoma duodenale</name>
    <dbReference type="NCBI Taxonomy" id="51022"/>
    <lineage>
        <taxon>Eukaryota</taxon>
        <taxon>Metazoa</taxon>
        <taxon>Ecdysozoa</taxon>
        <taxon>Nematoda</taxon>
        <taxon>Chromadorea</taxon>
        <taxon>Rhabditida</taxon>
        <taxon>Rhabditina</taxon>
        <taxon>Rhabditomorpha</taxon>
        <taxon>Strongyloidea</taxon>
        <taxon>Ancylostomatidae</taxon>
        <taxon>Ancylostomatinae</taxon>
        <taxon>Ancylostoma</taxon>
    </lineage>
</organism>
<dbReference type="SUPFAM" id="SSF47336">
    <property type="entry name" value="ACP-like"/>
    <property type="match status" value="2"/>
</dbReference>
<dbReference type="InterPro" id="IPR000873">
    <property type="entry name" value="AMP-dep_synth/lig_dom"/>
</dbReference>
<dbReference type="PANTHER" id="PTHR45527">
    <property type="entry name" value="NONRIBOSOMAL PEPTIDE SYNTHETASE"/>
    <property type="match status" value="1"/>
</dbReference>
<dbReference type="GO" id="GO:0005737">
    <property type="term" value="C:cytoplasm"/>
    <property type="evidence" value="ECO:0007669"/>
    <property type="project" value="TreeGrafter"/>
</dbReference>
<dbReference type="InterPro" id="IPR029058">
    <property type="entry name" value="AB_hydrolase_fold"/>
</dbReference>
<gene>
    <name evidence="3" type="ORF">ANCDUO_02245</name>
</gene>
<dbReference type="SUPFAM" id="SSF53474">
    <property type="entry name" value="alpha/beta-Hydrolases"/>
    <property type="match status" value="1"/>
</dbReference>
<dbReference type="Pfam" id="PF00501">
    <property type="entry name" value="AMP-binding"/>
    <property type="match status" value="1"/>
</dbReference>
<dbReference type="PANTHER" id="PTHR45527:SF1">
    <property type="entry name" value="FATTY ACID SYNTHASE"/>
    <property type="match status" value="1"/>
</dbReference>
<dbReference type="GO" id="GO:0044550">
    <property type="term" value="P:secondary metabolite biosynthetic process"/>
    <property type="evidence" value="ECO:0007669"/>
    <property type="project" value="TreeGrafter"/>
</dbReference>
<dbReference type="GO" id="GO:0043041">
    <property type="term" value="P:amino acid activation for nonribosomal peptide biosynthetic process"/>
    <property type="evidence" value="ECO:0007669"/>
    <property type="project" value="TreeGrafter"/>
</dbReference>
<evidence type="ECO:0000313" key="3">
    <source>
        <dbReference type="EMBL" id="KIH67423.1"/>
    </source>
</evidence>
<dbReference type="Gene3D" id="3.40.50.12780">
    <property type="entry name" value="N-terminal domain of ligase-like"/>
    <property type="match status" value="1"/>
</dbReference>
<dbReference type="InterPro" id="IPR020845">
    <property type="entry name" value="AMP-binding_CS"/>
</dbReference>
<dbReference type="Pfam" id="PF13193">
    <property type="entry name" value="AMP-binding_C"/>
    <property type="match status" value="1"/>
</dbReference>
<name>A0A0C2DC59_9BILA</name>
<evidence type="ECO:0000256" key="1">
    <source>
        <dbReference type="SAM" id="MobiDB-lite"/>
    </source>
</evidence>
<feature type="domain" description="Carrier" evidence="2">
    <location>
        <begin position="874"/>
        <end position="949"/>
    </location>
</feature>
<dbReference type="GO" id="GO:0031177">
    <property type="term" value="F:phosphopantetheine binding"/>
    <property type="evidence" value="ECO:0007669"/>
    <property type="project" value="TreeGrafter"/>
</dbReference>
<feature type="compositionally biased region" description="Basic and acidic residues" evidence="1">
    <location>
        <begin position="293"/>
        <end position="305"/>
    </location>
</feature>
<feature type="region of interest" description="Disordered" evidence="1">
    <location>
        <begin position="282"/>
        <end position="307"/>
    </location>
</feature>
<dbReference type="EMBL" id="KN726704">
    <property type="protein sequence ID" value="KIH67423.1"/>
    <property type="molecule type" value="Genomic_DNA"/>
</dbReference>
<dbReference type="InterPro" id="IPR009081">
    <property type="entry name" value="PP-bd_ACP"/>
</dbReference>
<reference evidence="3 4" key="1">
    <citation type="submission" date="2013-12" db="EMBL/GenBank/DDBJ databases">
        <title>Draft genome of the parsitic nematode Ancylostoma duodenale.</title>
        <authorList>
            <person name="Mitreva M."/>
        </authorList>
    </citation>
    <scope>NUCLEOTIDE SEQUENCE [LARGE SCALE GENOMIC DNA]</scope>
    <source>
        <strain evidence="3 4">Zhejiang</strain>
    </source>
</reference>
<sequence>MTPVVADIFDEHDLERLEDVEKWSFGGETMSERTLRFMLERGIRLIQLYGPTEATCYQTLLDMKVFKFPRVRQLAKYATASRTIPEAVHSELHGPENKPTPLQMTLLRAFRNPQVYFNCRYDLEYNSEDSDDMLALLPIKTEFPIEVDLDKRSVDYQVTFRIQDCIPVSAGKELVDRLRVKILGTKSLHFENIPLRGGKEPISEVLKTVLRVAQGTLGVSAVDQNDNFFTAGGNSLQAISFAETLEEELNVEIDIADIYALRSFSDVASRIASVYKPFSEEHTRSSDSTSRTDVQKLDKPSDKRPLTAQKTMRVADLPSGGLITLLKRVSVMCGPKVAFLEPDGTSLTYRDLFASLLSLAHSLRNSFAQTTGVTLTPDTIIPVLGRRSPSTIIECLSVIAAGAAYLPIDIDTPASRIKALFKESRAECYVGPTLADMDLTPLKIKSTTEKGDRNFKNCSAPGDLAYVIHTSGTTGTPKGACIKQRAVFNMMMSATHDFRMLPDDVTYQFTNFVYDNSVLEIFMTLSNGARLLVDTALFSPRRFVRLIKEYSITHCLLFPGVISTFREENFRKLADLRYWIVGAEKLPQKMLDSGIKYGISVIQNYGPTETTAYALTKHMRNADNSANLGKPIYNTEVRVDSNGELLIKGAGIMRGYLNRDTGAVFRVHEQDYWYPSGDHVQLLPKNDIVFVGRKDNQVKIRGHRVELGDVESTISRLQGIRQCKVLWQEEEQALLAFYAVQNGNQVLESAVLDHCSLHLPKHMVPNHVIVLDEFPLTKNTKLDVTKLRENWKHLKEKCTIVEIAETILGRVVNPSLSLFENGGTTQQALNIASACLTKSGRVVCVPELTRFPLVNLSSGSDPQTHNQLNDGGLENEKGVGERLTKIWSKLLKHDCFAPEDNFFFVGGNSLLLLKLRYELNREFRAELGIQDLLNALVFTEMVSMLRRLRRPSEIVKILSDSQNPDYVLVFVHPLYGGSVPYAALIHSLRELRQQFRILTVQHPNSFGYVSSDTRFFDSIQSLARSYAEEVGVLQLCSFFDVFVLSWQGYTKH</sequence>
<dbReference type="Proteomes" id="UP000054047">
    <property type="component" value="Unassembled WGS sequence"/>
</dbReference>
<evidence type="ECO:0000313" key="4">
    <source>
        <dbReference type="Proteomes" id="UP000054047"/>
    </source>
</evidence>